<dbReference type="GO" id="GO:0006935">
    <property type="term" value="P:chemotaxis"/>
    <property type="evidence" value="ECO:0007669"/>
    <property type="project" value="InterPro"/>
</dbReference>
<keyword evidence="2" id="KW-1185">Reference proteome</keyword>
<dbReference type="HOGENOM" id="CLU_968406_0_0_2"/>
<evidence type="ECO:0008006" key="3">
    <source>
        <dbReference type="Google" id="ProtNLM"/>
    </source>
</evidence>
<dbReference type="Proteomes" id="UP000008136">
    <property type="component" value="Chromosome"/>
</dbReference>
<dbReference type="SUPFAM" id="SSF46785">
    <property type="entry name" value="Winged helix' DNA-binding domain"/>
    <property type="match status" value="1"/>
</dbReference>
<dbReference type="STRING" id="693661.Arcve_1468"/>
<reference evidence="1 2" key="1">
    <citation type="submission" date="2011-03" db="EMBL/GenBank/DDBJ databases">
        <title>The complete genome of Archaeoglobus veneficus SNP6.</title>
        <authorList>
            <consortium name="US DOE Joint Genome Institute (JGI-PGF)"/>
            <person name="Lucas S."/>
            <person name="Copeland A."/>
            <person name="Lapidus A."/>
            <person name="Bruce D."/>
            <person name="Goodwin L."/>
            <person name="Pitluck S."/>
            <person name="Kyrpides N."/>
            <person name="Mavromatis K."/>
            <person name="Pagani I."/>
            <person name="Ivanova N."/>
            <person name="Mikhailova N."/>
            <person name="Lu M."/>
            <person name="Detter J.C."/>
            <person name="Tapia R."/>
            <person name="Han C."/>
            <person name="Land M."/>
            <person name="Hauser L."/>
            <person name="Markowitz V."/>
            <person name="Cheng J.-F."/>
            <person name="Hugenholtz P."/>
            <person name="Woyke T."/>
            <person name="Wu D."/>
            <person name="Spring S."/>
            <person name="Brambilla E."/>
            <person name="Klenk H.-P."/>
            <person name="Eisen J.A."/>
        </authorList>
    </citation>
    <scope>NUCLEOTIDE SEQUENCE [LARGE SCALE GENOMIC DNA]</scope>
    <source>
        <strain>SNP6</strain>
    </source>
</reference>
<evidence type="ECO:0000313" key="1">
    <source>
        <dbReference type="EMBL" id="AEA47471.1"/>
    </source>
</evidence>
<dbReference type="EMBL" id="CP002588">
    <property type="protein sequence ID" value="AEA47471.1"/>
    <property type="molecule type" value="Genomic_DNA"/>
</dbReference>
<organism evidence="1 2">
    <name type="scientific">Archaeoglobus veneficus (strain DSM 11195 / SNP6)</name>
    <dbReference type="NCBI Taxonomy" id="693661"/>
    <lineage>
        <taxon>Archaea</taxon>
        <taxon>Methanobacteriati</taxon>
        <taxon>Methanobacteriota</taxon>
        <taxon>Archaeoglobi</taxon>
        <taxon>Archaeoglobales</taxon>
        <taxon>Archaeoglobaceae</taxon>
        <taxon>Archaeoglobus</taxon>
    </lineage>
</organism>
<dbReference type="PIRSF" id="PIRSF026802">
    <property type="entry name" value="UCP026802"/>
    <property type="match status" value="1"/>
</dbReference>
<dbReference type="eggNOG" id="arCOG02394">
    <property type="taxonomic scope" value="Archaea"/>
</dbReference>
<dbReference type="RefSeq" id="WP_013684132.1">
    <property type="nucleotide sequence ID" value="NC_015320.1"/>
</dbReference>
<sequence>MKEVKVEDIIGRFISPAASDGKRFRDAAWVPGRLILSNLNIWLIGKDRKKKIPLTRIVDIGGRLDLNTEIAHTPFYLLIKHIGPKNEKLVSLITSSKRQDLERFKLSLIELLLNRKIVLVKYPVTKGGVVQRNVKWEKAQIAVKDNKIRLVTESGKFIKIDLDKIQLVRRDERDVNGEMKKVLDIQFSEVENNMEFTVEAYIYARDEILNILQQFIFGGFDKVAADIELSETEKQIIMSLYTGVSPFEIPNFLGLDVDQVEEIYDRLIQLGVLKEVRKRKEVVLTTRGKNLASEALGSE</sequence>
<dbReference type="Pfam" id="PF04283">
    <property type="entry name" value="CheF-arch"/>
    <property type="match status" value="1"/>
</dbReference>
<proteinExistence type="predicted"/>
<dbReference type="PANTHER" id="PTHR42201">
    <property type="entry name" value="TAXIS PROTEIN"/>
    <property type="match status" value="1"/>
</dbReference>
<dbReference type="PANTHER" id="PTHR42201:SF1">
    <property type="entry name" value="TAXIS PROTEIN"/>
    <property type="match status" value="1"/>
</dbReference>
<dbReference type="InterPro" id="IPR036390">
    <property type="entry name" value="WH_DNA-bd_sf"/>
</dbReference>
<dbReference type="InterPro" id="IPR007381">
    <property type="entry name" value="CheF1/F2"/>
</dbReference>
<dbReference type="GeneID" id="10394592"/>
<protein>
    <recommendedName>
        <fullName evidence="3">Taxis protein</fullName>
    </recommendedName>
</protein>
<dbReference type="AlphaFoldDB" id="F2KP67"/>
<dbReference type="KEGG" id="ave:Arcve_1468"/>
<evidence type="ECO:0000313" key="2">
    <source>
        <dbReference type="Proteomes" id="UP000008136"/>
    </source>
</evidence>
<name>F2KP67_ARCVS</name>
<gene>
    <name evidence="1" type="ordered locus">Arcve_1468</name>
</gene>
<accession>F2KP67</accession>